<dbReference type="PANTHER" id="PTHR30445">
    <property type="entry name" value="K(+)_H(+) ANTIPORTER SUBUNIT KHTT"/>
    <property type="match status" value="1"/>
</dbReference>
<dbReference type="Pfam" id="PF25991">
    <property type="entry name" value="KhtT_N"/>
    <property type="match status" value="1"/>
</dbReference>
<comment type="caution">
    <text evidence="2">The sequence shown here is derived from an EMBL/GenBank/DDBJ whole genome shotgun (WGS) entry which is preliminary data.</text>
</comment>
<protein>
    <submittedName>
        <fullName evidence="2">Cation:proton antiporter regulatory subunit</fullName>
    </submittedName>
</protein>
<dbReference type="Gene3D" id="3.30.70.1450">
    <property type="entry name" value="Regulator of K+ conductance, C-terminal domain"/>
    <property type="match status" value="1"/>
</dbReference>
<keyword evidence="3" id="KW-1185">Reference proteome</keyword>
<organism evidence="2 3">
    <name type="scientific">Desulforamulus aquiferis</name>
    <dbReference type="NCBI Taxonomy" id="1397668"/>
    <lineage>
        <taxon>Bacteria</taxon>
        <taxon>Bacillati</taxon>
        <taxon>Bacillota</taxon>
        <taxon>Clostridia</taxon>
        <taxon>Eubacteriales</taxon>
        <taxon>Peptococcaceae</taxon>
        <taxon>Desulforamulus</taxon>
    </lineage>
</organism>
<evidence type="ECO:0000313" key="3">
    <source>
        <dbReference type="Proteomes" id="UP001172911"/>
    </source>
</evidence>
<dbReference type="InterPro" id="IPR026278">
    <property type="entry name" value="KhtT"/>
</dbReference>
<evidence type="ECO:0000313" key="2">
    <source>
        <dbReference type="EMBL" id="MDO7786078.1"/>
    </source>
</evidence>
<name>A0AAW7Z9H7_9FIRM</name>
<dbReference type="InterPro" id="IPR058776">
    <property type="entry name" value="KhtT-like_N"/>
</dbReference>
<dbReference type="RefSeq" id="WP_304540900.1">
    <property type="nucleotide sequence ID" value="NZ_JARPTC010000003.1"/>
</dbReference>
<dbReference type="GO" id="GO:0008324">
    <property type="term" value="F:monoatomic cation transmembrane transporter activity"/>
    <property type="evidence" value="ECO:0007669"/>
    <property type="project" value="InterPro"/>
</dbReference>
<dbReference type="GO" id="GO:0006813">
    <property type="term" value="P:potassium ion transport"/>
    <property type="evidence" value="ECO:0007669"/>
    <property type="project" value="InterPro"/>
</dbReference>
<dbReference type="PIRSF" id="PIRSF005028">
    <property type="entry name" value="KhtT"/>
    <property type="match status" value="1"/>
</dbReference>
<gene>
    <name evidence="2" type="ORF">P6N53_02435</name>
</gene>
<evidence type="ECO:0000259" key="1">
    <source>
        <dbReference type="PROSITE" id="PS51202"/>
    </source>
</evidence>
<dbReference type="AlphaFoldDB" id="A0AAW7Z9H7"/>
<dbReference type="InterPro" id="IPR050144">
    <property type="entry name" value="AAE_transporter"/>
</dbReference>
<dbReference type="PANTHER" id="PTHR30445:SF8">
    <property type="entry name" value="K(+)_H(+) ANTIPORTER SUBUNIT KHTT"/>
    <property type="match status" value="1"/>
</dbReference>
<feature type="domain" description="RCK C-terminal" evidence="1">
    <location>
        <begin position="77"/>
        <end position="162"/>
    </location>
</feature>
<reference evidence="2" key="1">
    <citation type="journal article" date="2023" name="J. Hazard. Mater.">
        <title>Anaerobic biodegradation of pyrene and benzo[a]pyrene by a new sulfate-reducing Desulforamulus aquiferis strain DSA.</title>
        <authorList>
            <person name="Zhang Z."/>
            <person name="Sun J."/>
            <person name="Gong X."/>
            <person name="Wang C."/>
            <person name="Wang H."/>
        </authorList>
    </citation>
    <scope>NUCLEOTIDE SEQUENCE</scope>
    <source>
        <strain evidence="2">DSA</strain>
    </source>
</reference>
<dbReference type="InterPro" id="IPR036721">
    <property type="entry name" value="RCK_C_sf"/>
</dbReference>
<dbReference type="Proteomes" id="UP001172911">
    <property type="component" value="Unassembled WGS sequence"/>
</dbReference>
<reference evidence="2" key="2">
    <citation type="submission" date="2023-03" db="EMBL/GenBank/DDBJ databases">
        <authorList>
            <person name="Zhang Z."/>
        </authorList>
    </citation>
    <scope>NUCLEOTIDE SEQUENCE</scope>
    <source>
        <strain evidence="2">DSA</strain>
    </source>
</reference>
<dbReference type="PROSITE" id="PS51202">
    <property type="entry name" value="RCK_C"/>
    <property type="match status" value="1"/>
</dbReference>
<dbReference type="InterPro" id="IPR006037">
    <property type="entry name" value="RCK_C"/>
</dbReference>
<dbReference type="SUPFAM" id="SSF116726">
    <property type="entry name" value="TrkA C-terminal domain-like"/>
    <property type="match status" value="1"/>
</dbReference>
<dbReference type="EMBL" id="JARPTC010000003">
    <property type="protein sequence ID" value="MDO7786078.1"/>
    <property type="molecule type" value="Genomic_DNA"/>
</dbReference>
<sequence>MTTIRESDLPGIGRKFQIEARSGDKLVVIVHDDGRREIYHYDNEDPDESISMVTLDDTEARRVAGIIGGMAYIPKALEAVDVEFDEMVIEWYKVEPDYKAIGVSIGDLHVRKSTGATIIAMVKKNQERLINPGPDQKVKEGYILVLLGEREQVKACKRLIKQGSL</sequence>
<accession>A0AAW7Z9H7</accession>
<dbReference type="Pfam" id="PF02080">
    <property type="entry name" value="TrkA_C"/>
    <property type="match status" value="1"/>
</dbReference>
<proteinExistence type="predicted"/>